<gene>
    <name evidence="1" type="primary">LgM4147LRVhigh.26.01250.00590</name>
    <name evidence="1" type="ORF">BN36_2638580</name>
</gene>
<organism evidence="1">
    <name type="scientific">Leishmania guyanensis</name>
    <dbReference type="NCBI Taxonomy" id="5670"/>
    <lineage>
        <taxon>Eukaryota</taxon>
        <taxon>Discoba</taxon>
        <taxon>Euglenozoa</taxon>
        <taxon>Kinetoplastea</taxon>
        <taxon>Metakinetoplastina</taxon>
        <taxon>Trypanosomatida</taxon>
        <taxon>Trypanosomatidae</taxon>
        <taxon>Leishmaniinae</taxon>
        <taxon>Leishmania</taxon>
        <taxon>Leishmania guyanensis species complex</taxon>
    </lineage>
</organism>
<proteinExistence type="predicted"/>
<protein>
    <submittedName>
        <fullName evidence="1">Uncharacterized protein</fullName>
    </submittedName>
</protein>
<dbReference type="AlphaFoldDB" id="A0A1E1IYG1"/>
<dbReference type="EMBL" id="CALQ01001046">
    <property type="protein sequence ID" value="CCM16351.1"/>
    <property type="molecule type" value="Genomic_DNA"/>
</dbReference>
<name>A0A1E1IYG1_LEIGU</name>
<accession>A0A1E1IYG1</accession>
<reference evidence="1" key="1">
    <citation type="submission" date="2012-08" db="EMBL/GenBank/DDBJ databases">
        <title>Comparative genomics of metastatic and non-metastatic Leishmania guyanensis provides insights into polygenic factors involved in Leishmania RNA virus infection.</title>
        <authorList>
            <person name="Smith D."/>
            <person name="Hertz-Fowler C."/>
            <person name="Martin R."/>
            <person name="Dickens N."/>
            <person name="Fasel N."/>
            <person name="Falquet L."/>
            <person name="Beverley S."/>
            <person name="Zangger H."/>
            <person name="Calderon-Copete S."/>
            <person name="Mottram J."/>
            <person name="Xenarios I."/>
        </authorList>
    </citation>
    <scope>NUCLEOTIDE SEQUENCE</scope>
    <source>
        <strain evidence="1">MHOM/BR/75/M4147/SSU:IR2SAT-LUC</strain>
    </source>
</reference>
<evidence type="ECO:0000313" key="1">
    <source>
        <dbReference type="EMBL" id="CCM16351.1"/>
    </source>
</evidence>
<sequence>MYREEADGSALVWGIPAAPFVPVQHFQIDVSTLNRLSSYCLRLARERGWLQTPDDVVHATPYAQRNEAHPLVGQGSHVYTGPDSTFFFAGTEEILEDPHPNFQFPPTLSTLFVKAHFYLVHVGSSSYSVYTKLYTYLDGQEETARDLLGSFKVTAVWVSKKLRIPTALPADKQLLLRSIAAKNAAKLSLSDSARTKRISVSDLLLHSGWFANAAAIASMELAAYSPLSAPPASEFLVSLPHVHSAAPLWLLHRRHFSLREADIDFNLHVNQLVTKLFVIDTFRGAAGDARCAYSRLLPPGVPLNRADLLLRKFRMDYVREIPMGCAATEVFLFPADPGRAKVQFSSVGTSTGCRDVDAATAAAALHSDAALAPPAAADMMDIGFFVVGVLRLDGASSSDRFIATVGVMTAATCFLH</sequence>